<dbReference type="AlphaFoldDB" id="A0A1Q9CLL7"/>
<evidence type="ECO:0000313" key="1">
    <source>
        <dbReference type="EMBL" id="OLP83795.1"/>
    </source>
</evidence>
<dbReference type="Proteomes" id="UP000186817">
    <property type="component" value="Unassembled WGS sequence"/>
</dbReference>
<reference evidence="1 2" key="1">
    <citation type="submission" date="2016-02" db="EMBL/GenBank/DDBJ databases">
        <title>Genome analysis of coral dinoflagellate symbionts highlights evolutionary adaptations to a symbiotic lifestyle.</title>
        <authorList>
            <person name="Aranda M."/>
            <person name="Li Y."/>
            <person name="Liew Y.J."/>
            <person name="Baumgarten S."/>
            <person name="Simakov O."/>
            <person name="Wilson M."/>
            <person name="Piel J."/>
            <person name="Ashoor H."/>
            <person name="Bougouffa S."/>
            <person name="Bajic V.B."/>
            <person name="Ryu T."/>
            <person name="Ravasi T."/>
            <person name="Bayer T."/>
            <person name="Micklem G."/>
            <person name="Kim H."/>
            <person name="Bhak J."/>
            <person name="Lajeunesse T.C."/>
            <person name="Voolstra C.R."/>
        </authorList>
    </citation>
    <scope>NUCLEOTIDE SEQUENCE [LARGE SCALE GENOMIC DNA]</scope>
    <source>
        <strain evidence="1 2">CCMP2467</strain>
    </source>
</reference>
<proteinExistence type="predicted"/>
<comment type="caution">
    <text evidence="1">The sequence shown here is derived from an EMBL/GenBank/DDBJ whole genome shotgun (WGS) entry which is preliminary data.</text>
</comment>
<dbReference type="EMBL" id="LSRX01001092">
    <property type="protein sequence ID" value="OLP83795.1"/>
    <property type="molecule type" value="Genomic_DNA"/>
</dbReference>
<keyword evidence="2" id="KW-1185">Reference proteome</keyword>
<gene>
    <name evidence="1" type="ORF">AK812_SmicGene35412</name>
</gene>
<name>A0A1Q9CLL7_SYMMI</name>
<sequence length="223" mass="24613">MLGRSRLHSIMLRPAQDSASASFDGRAECGLRRQSHLAWTPRGVNRTSAAGRARSSTCGHSARCKARCNRELPAQIQTPLAMVCLTALRKPDGCIRDRQRLSPPRFPKQWATVFDEARRPCQFALQAQVGTDALHWQLTCGSLSPNATIGSWSRWKVAAPTTPCRGPRADILSKLRDPPRLAARPHTAGRTTPESVLPANDSITCQSFHTVHLRKENPAIERP</sequence>
<accession>A0A1Q9CLL7</accession>
<protein>
    <submittedName>
        <fullName evidence="1">Uncharacterized protein</fullName>
    </submittedName>
</protein>
<organism evidence="1 2">
    <name type="scientific">Symbiodinium microadriaticum</name>
    <name type="common">Dinoflagellate</name>
    <name type="synonym">Zooxanthella microadriatica</name>
    <dbReference type="NCBI Taxonomy" id="2951"/>
    <lineage>
        <taxon>Eukaryota</taxon>
        <taxon>Sar</taxon>
        <taxon>Alveolata</taxon>
        <taxon>Dinophyceae</taxon>
        <taxon>Suessiales</taxon>
        <taxon>Symbiodiniaceae</taxon>
        <taxon>Symbiodinium</taxon>
    </lineage>
</organism>
<evidence type="ECO:0000313" key="2">
    <source>
        <dbReference type="Proteomes" id="UP000186817"/>
    </source>
</evidence>